<organism evidence="2 3">
    <name type="scientific">Acer saccharum</name>
    <name type="common">Sugar maple</name>
    <dbReference type="NCBI Taxonomy" id="4024"/>
    <lineage>
        <taxon>Eukaryota</taxon>
        <taxon>Viridiplantae</taxon>
        <taxon>Streptophyta</taxon>
        <taxon>Embryophyta</taxon>
        <taxon>Tracheophyta</taxon>
        <taxon>Spermatophyta</taxon>
        <taxon>Magnoliopsida</taxon>
        <taxon>eudicotyledons</taxon>
        <taxon>Gunneridae</taxon>
        <taxon>Pentapetalae</taxon>
        <taxon>rosids</taxon>
        <taxon>malvids</taxon>
        <taxon>Sapindales</taxon>
        <taxon>Sapindaceae</taxon>
        <taxon>Hippocastanoideae</taxon>
        <taxon>Acereae</taxon>
        <taxon>Acer</taxon>
    </lineage>
</organism>
<name>A0AA39SAU5_ACESA</name>
<comment type="caution">
    <text evidence="2">The sequence shown here is derived from an EMBL/GenBank/DDBJ whole genome shotgun (WGS) entry which is preliminary data.</text>
</comment>
<accession>A0AA39SAU5</accession>
<protein>
    <submittedName>
        <fullName evidence="2">Uncharacterized protein</fullName>
    </submittedName>
</protein>
<evidence type="ECO:0000313" key="3">
    <source>
        <dbReference type="Proteomes" id="UP001168877"/>
    </source>
</evidence>
<evidence type="ECO:0000313" key="2">
    <source>
        <dbReference type="EMBL" id="KAK0589341.1"/>
    </source>
</evidence>
<feature type="compositionally biased region" description="Basic and acidic residues" evidence="1">
    <location>
        <begin position="193"/>
        <end position="204"/>
    </location>
</feature>
<dbReference type="EMBL" id="JAUESC010000381">
    <property type="protein sequence ID" value="KAK0589341.1"/>
    <property type="molecule type" value="Genomic_DNA"/>
</dbReference>
<reference evidence="2" key="1">
    <citation type="journal article" date="2022" name="Plant J.">
        <title>Strategies of tolerance reflected in two North American maple genomes.</title>
        <authorList>
            <person name="McEvoy S.L."/>
            <person name="Sezen U.U."/>
            <person name="Trouern-Trend A."/>
            <person name="McMahon S.M."/>
            <person name="Schaberg P.G."/>
            <person name="Yang J."/>
            <person name="Wegrzyn J.L."/>
            <person name="Swenson N.G."/>
        </authorList>
    </citation>
    <scope>NUCLEOTIDE SEQUENCE</scope>
    <source>
        <strain evidence="2">NS2018</strain>
    </source>
</reference>
<reference evidence="2" key="2">
    <citation type="submission" date="2023-06" db="EMBL/GenBank/DDBJ databases">
        <authorList>
            <person name="Swenson N.G."/>
            <person name="Wegrzyn J.L."/>
            <person name="Mcevoy S.L."/>
        </authorList>
    </citation>
    <scope>NUCLEOTIDE SEQUENCE</scope>
    <source>
        <strain evidence="2">NS2018</strain>
        <tissue evidence="2">Leaf</tissue>
    </source>
</reference>
<dbReference type="Proteomes" id="UP001168877">
    <property type="component" value="Unassembled WGS sequence"/>
</dbReference>
<gene>
    <name evidence="2" type="ORF">LWI29_012984</name>
</gene>
<feature type="region of interest" description="Disordered" evidence="1">
    <location>
        <begin position="161"/>
        <end position="220"/>
    </location>
</feature>
<feature type="region of interest" description="Disordered" evidence="1">
    <location>
        <begin position="123"/>
        <end position="143"/>
    </location>
</feature>
<sequence>MDSHSSFMLFIKKNSSMVDYEWVSSHLSLKVEDFKEDSYNHRWDNMETQAPIFPVQMPPVRPDGGFRYCSREESDFRGGNREEVVPRQRVAEKGKQVAQRKIKVKPFVPSSGNAILNLENRREKVAKESNEESNSSSSFGMVDRTGFPKGECYKKACFQIANGPSQSPNYYGRRRGSCKDSSEDGPASVGSMGDEKMDSEKELNEANISKPLSVSNGNND</sequence>
<feature type="compositionally biased region" description="Polar residues" evidence="1">
    <location>
        <begin position="206"/>
        <end position="220"/>
    </location>
</feature>
<keyword evidence="3" id="KW-1185">Reference proteome</keyword>
<evidence type="ECO:0000256" key="1">
    <source>
        <dbReference type="SAM" id="MobiDB-lite"/>
    </source>
</evidence>
<dbReference type="AlphaFoldDB" id="A0AA39SAU5"/>
<proteinExistence type="predicted"/>